<dbReference type="SUPFAM" id="SSF55154">
    <property type="entry name" value="CYTH-like phosphatases"/>
    <property type="match status" value="1"/>
</dbReference>
<dbReference type="EMBL" id="CP002873">
    <property type="protein sequence ID" value="AGA66771.1"/>
    <property type="molecule type" value="Genomic_DNA"/>
</dbReference>
<reference evidence="2 3" key="1">
    <citation type="journal article" date="2013" name="Genome Announc.">
        <title>Complete Genome Sequence of the Porcine Strain Brachyspira pilosicoli P43/6/78(T.).</title>
        <authorList>
            <person name="Lin C."/>
            <person name="den Bakker H.C."/>
            <person name="Suzuki H."/>
            <person name="Lefebure T."/>
            <person name="Ponnala L."/>
            <person name="Sun Q."/>
            <person name="Stanhope M.J."/>
            <person name="Wiedmann M."/>
            <person name="Duhamel G.E."/>
        </authorList>
    </citation>
    <scope>NUCLEOTIDE SEQUENCE [LARGE SCALE GENOMIC DNA]</scope>
    <source>
        <strain evidence="2 3">P43/6/78</strain>
    </source>
</reference>
<name>A0A3B6VLG7_BRAPL</name>
<dbReference type="Gene3D" id="2.40.320.10">
    <property type="entry name" value="Hypothetical Protein Pfu-838710-001"/>
    <property type="match status" value="1"/>
</dbReference>
<proteinExistence type="predicted"/>
<dbReference type="PROSITE" id="PS51707">
    <property type="entry name" value="CYTH"/>
    <property type="match status" value="1"/>
</dbReference>
<keyword evidence="3" id="KW-1185">Reference proteome</keyword>
<sequence length="197" mass="23293">MTIYYILNIIIVMVNNEIEIKAYIRDFENTLSFLYKNARFKKKYFKKDIYYAKKDDILNDDIKLKNCIRLRVEHGGYTFCSKDRKLIDGVEVNDEIELKVSKKNARFIINFLSSLQGYREYVRKEKKGYAFTYKNSLVEVSKIKGLGDFVEIEFLNSEESVENQVCQLKAILKEIGIDEKDIETRAYIDMLKKAKEL</sequence>
<accession>A0A3B6VLG7</accession>
<dbReference type="PANTHER" id="PTHR21028:SF2">
    <property type="entry name" value="CYTH DOMAIN-CONTAINING PROTEIN"/>
    <property type="match status" value="1"/>
</dbReference>
<dbReference type="AlphaFoldDB" id="A0A3B6VLG7"/>
<dbReference type="KEGG" id="bpip:BPP43_07825"/>
<dbReference type="InterPro" id="IPR008173">
    <property type="entry name" value="Adenylyl_cyclase_CyaB"/>
</dbReference>
<protein>
    <submittedName>
        <fullName evidence="2">Adenylate cyclase</fullName>
    </submittedName>
</protein>
<dbReference type="CDD" id="cd07890">
    <property type="entry name" value="CYTH-like_AC_IV-like"/>
    <property type="match status" value="1"/>
</dbReference>
<dbReference type="Proteomes" id="UP000010793">
    <property type="component" value="Chromosome"/>
</dbReference>
<evidence type="ECO:0000313" key="2">
    <source>
        <dbReference type="EMBL" id="AGA66771.1"/>
    </source>
</evidence>
<evidence type="ECO:0000259" key="1">
    <source>
        <dbReference type="PROSITE" id="PS51707"/>
    </source>
</evidence>
<organism evidence="2 3">
    <name type="scientific">Brachyspira pilosicoli P43/6/78</name>
    <dbReference type="NCBI Taxonomy" id="1042417"/>
    <lineage>
        <taxon>Bacteria</taxon>
        <taxon>Pseudomonadati</taxon>
        <taxon>Spirochaetota</taxon>
        <taxon>Spirochaetia</taxon>
        <taxon>Brachyspirales</taxon>
        <taxon>Brachyspiraceae</taxon>
        <taxon>Brachyspira</taxon>
    </lineage>
</organism>
<dbReference type="InterPro" id="IPR023577">
    <property type="entry name" value="CYTH_domain"/>
</dbReference>
<gene>
    <name evidence="2" type="ORF">BPP43_07825</name>
</gene>
<dbReference type="NCBIfam" id="TIGR00318">
    <property type="entry name" value="cyaB"/>
    <property type="match status" value="1"/>
</dbReference>
<dbReference type="PANTHER" id="PTHR21028">
    <property type="entry name" value="SI:CH211-156B7.4"/>
    <property type="match status" value="1"/>
</dbReference>
<dbReference type="InterPro" id="IPR033469">
    <property type="entry name" value="CYTH-like_dom_sf"/>
</dbReference>
<evidence type="ECO:0000313" key="3">
    <source>
        <dbReference type="Proteomes" id="UP000010793"/>
    </source>
</evidence>
<feature type="domain" description="CYTH" evidence="1">
    <location>
        <begin position="15"/>
        <end position="193"/>
    </location>
</feature>